<accession>A0A6G0X451</accession>
<sequence length="314" mass="33443">MLLTWMLVVSWHASLSAEDCCGVCLNGVTNYTYVPSDFGQCQAQNYCCFHCFDEDIGIPSILPVAGTSFDATKTIATTGQFVQIQWEKAVLVTYVTFGPNQTKSGIPLLSSPKATKRGDVFLVCPQYPGTIYFRGFGNNSCKSVSLEYPINVITGVDGSSCSGVSSTVSPSTSSVVPALTTTTAPGSNVAVPCNLARGSIVDGVCVCASDWVGPPECGSTPVWKWFITIGGGVAAVCSIVVSVRAFMMTRRNASRKQSSHEVTANKAIEMETIRISRHDSAPLDEIPYAAESKSQRPDNDSNHSANSSTTFQPT</sequence>
<keyword evidence="5" id="KW-1185">Reference proteome</keyword>
<evidence type="ECO:0000256" key="3">
    <source>
        <dbReference type="SAM" id="SignalP"/>
    </source>
</evidence>
<protein>
    <recommendedName>
        <fullName evidence="6">IPT/TIG domain-containing protein</fullName>
    </recommendedName>
</protein>
<evidence type="ECO:0000256" key="2">
    <source>
        <dbReference type="SAM" id="Phobius"/>
    </source>
</evidence>
<evidence type="ECO:0000313" key="5">
    <source>
        <dbReference type="Proteomes" id="UP000481153"/>
    </source>
</evidence>
<keyword evidence="2" id="KW-0472">Membrane</keyword>
<dbReference type="VEuPathDB" id="FungiDB:AeMF1_005136"/>
<gene>
    <name evidence="4" type="ORF">Ae201684_008722</name>
</gene>
<feature type="transmembrane region" description="Helical" evidence="2">
    <location>
        <begin position="225"/>
        <end position="247"/>
    </location>
</feature>
<comment type="caution">
    <text evidence="4">The sequence shown here is derived from an EMBL/GenBank/DDBJ whole genome shotgun (WGS) entry which is preliminary data.</text>
</comment>
<feature type="compositionally biased region" description="Polar residues" evidence="1">
    <location>
        <begin position="302"/>
        <end position="314"/>
    </location>
</feature>
<name>A0A6G0X451_9STRA</name>
<evidence type="ECO:0000256" key="1">
    <source>
        <dbReference type="SAM" id="MobiDB-lite"/>
    </source>
</evidence>
<evidence type="ECO:0000313" key="4">
    <source>
        <dbReference type="EMBL" id="KAF0734649.1"/>
    </source>
</evidence>
<feature type="signal peptide" evidence="3">
    <location>
        <begin position="1"/>
        <end position="17"/>
    </location>
</feature>
<keyword evidence="2" id="KW-1133">Transmembrane helix</keyword>
<evidence type="ECO:0008006" key="6">
    <source>
        <dbReference type="Google" id="ProtNLM"/>
    </source>
</evidence>
<reference evidence="4 5" key="1">
    <citation type="submission" date="2019-07" db="EMBL/GenBank/DDBJ databases">
        <title>Genomics analysis of Aphanomyces spp. identifies a new class of oomycete effector associated with host adaptation.</title>
        <authorList>
            <person name="Gaulin E."/>
        </authorList>
    </citation>
    <scope>NUCLEOTIDE SEQUENCE [LARGE SCALE GENOMIC DNA]</scope>
    <source>
        <strain evidence="4 5">ATCC 201684</strain>
    </source>
</reference>
<dbReference type="Proteomes" id="UP000481153">
    <property type="component" value="Unassembled WGS sequence"/>
</dbReference>
<organism evidence="4 5">
    <name type="scientific">Aphanomyces euteiches</name>
    <dbReference type="NCBI Taxonomy" id="100861"/>
    <lineage>
        <taxon>Eukaryota</taxon>
        <taxon>Sar</taxon>
        <taxon>Stramenopiles</taxon>
        <taxon>Oomycota</taxon>
        <taxon>Saprolegniomycetes</taxon>
        <taxon>Saprolegniales</taxon>
        <taxon>Verrucalvaceae</taxon>
        <taxon>Aphanomyces</taxon>
    </lineage>
</organism>
<dbReference type="EMBL" id="VJMJ01000109">
    <property type="protein sequence ID" value="KAF0734649.1"/>
    <property type="molecule type" value="Genomic_DNA"/>
</dbReference>
<feature type="chain" id="PRO_5026328785" description="IPT/TIG domain-containing protein" evidence="3">
    <location>
        <begin position="18"/>
        <end position="314"/>
    </location>
</feature>
<feature type="region of interest" description="Disordered" evidence="1">
    <location>
        <begin position="278"/>
        <end position="314"/>
    </location>
</feature>
<dbReference type="AlphaFoldDB" id="A0A6G0X451"/>
<keyword evidence="2" id="KW-0812">Transmembrane</keyword>
<proteinExistence type="predicted"/>
<keyword evidence="3" id="KW-0732">Signal</keyword>